<protein>
    <submittedName>
        <fullName evidence="1">Uncharacterized protein</fullName>
    </submittedName>
</protein>
<organism evidence="1 2">
    <name type="scientific">Marinomonas transparens</name>
    <dbReference type="NCBI Taxonomy" id="2795388"/>
    <lineage>
        <taxon>Bacteria</taxon>
        <taxon>Pseudomonadati</taxon>
        <taxon>Pseudomonadota</taxon>
        <taxon>Gammaproteobacteria</taxon>
        <taxon>Oceanospirillales</taxon>
        <taxon>Oceanospirillaceae</taxon>
        <taxon>Marinomonas</taxon>
    </lineage>
</organism>
<evidence type="ECO:0000313" key="1">
    <source>
        <dbReference type="EMBL" id="MBJ7536964.1"/>
    </source>
</evidence>
<keyword evidence="2" id="KW-1185">Reference proteome</keyword>
<proteinExistence type="predicted"/>
<sequence>MTKNTRIEGKDADWVIVPAGHVMELIGLVRYYQGQVNHMKTVGDSADATLEKIKASCDRDFGDG</sequence>
<dbReference type="AlphaFoldDB" id="A0A934MVF4"/>
<reference evidence="1" key="1">
    <citation type="submission" date="2020-12" db="EMBL/GenBank/DDBJ databases">
        <title>Marinomonas arctica sp. nov., a psychrotolerant bacterium isolated from the Arctic.</title>
        <authorList>
            <person name="Zhang Y."/>
        </authorList>
    </citation>
    <scope>NUCLEOTIDE SEQUENCE</scope>
    <source>
        <strain evidence="1">C1424</strain>
    </source>
</reference>
<evidence type="ECO:0000313" key="2">
    <source>
        <dbReference type="Proteomes" id="UP000628710"/>
    </source>
</evidence>
<dbReference type="EMBL" id="JAEMNX010000003">
    <property type="protein sequence ID" value="MBJ7536964.1"/>
    <property type="molecule type" value="Genomic_DNA"/>
</dbReference>
<comment type="caution">
    <text evidence="1">The sequence shown here is derived from an EMBL/GenBank/DDBJ whole genome shotgun (WGS) entry which is preliminary data.</text>
</comment>
<name>A0A934MVF4_9GAMM</name>
<gene>
    <name evidence="1" type="ORF">I8J31_04640</name>
</gene>
<accession>A0A934MVF4</accession>
<dbReference type="Proteomes" id="UP000628710">
    <property type="component" value="Unassembled WGS sequence"/>
</dbReference>
<dbReference type="RefSeq" id="WP_199467144.1">
    <property type="nucleotide sequence ID" value="NZ_JAEMNX010000003.1"/>
</dbReference>